<dbReference type="KEGG" id="cace:CACET_c27200"/>
<dbReference type="PATRIC" id="fig|84022.5.peg.656"/>
<name>A0A0D8IBI6_9CLOT</name>
<evidence type="ECO:0000313" key="2">
    <source>
        <dbReference type="Proteomes" id="UP000035704"/>
    </source>
</evidence>
<accession>A0A0D8IBI6</accession>
<gene>
    <name evidence="1" type="ORF">CACET_c27200</name>
</gene>
<protein>
    <submittedName>
        <fullName evidence="1">Uncharacterized protein</fullName>
    </submittedName>
</protein>
<dbReference type="Proteomes" id="UP000035704">
    <property type="component" value="Chromosome"/>
</dbReference>
<organism evidence="1 2">
    <name type="scientific">Clostridium aceticum</name>
    <dbReference type="NCBI Taxonomy" id="84022"/>
    <lineage>
        <taxon>Bacteria</taxon>
        <taxon>Bacillati</taxon>
        <taxon>Bacillota</taxon>
        <taxon>Clostridia</taxon>
        <taxon>Eubacteriales</taxon>
        <taxon>Clostridiaceae</taxon>
        <taxon>Clostridium</taxon>
    </lineage>
</organism>
<proteinExistence type="predicted"/>
<dbReference type="STRING" id="84022.CACET_c27200"/>
<sequence>MAVKHLKDIIKPKAGYKENVKAIIEGFKSTIRRDIPRRQEENLKKLASLFLNPVKVEEPIVVNLDIGQGKSTLLIEFVKYMYTVNKEFSSVIVKRTLNEGREFCMDVGVKFEPLKQQLKLWCDETTYKQSIEELYYGDLEDYKEYGYLRGQEKPHEDYFIARLIRGFNYKDCLVWKDPKKIKNYFGSLPSEYVEYSPILCKDCQRNCGVKLSRWSIEKHPSLVITHQRLFLSNDLEEVMEKISGREVLIIDEKLETKDIDNILLEEWEAILTKMKGVNLAEEIKAEIDSVEKYIGSLEYPNTSGSGIKRVNQVYNSKFRFNHAIYGVLSEKYEDVVTLNKVEKFLNYGGSTSRSWHKNDKKQFSYIRYIDLKNYSKYFNKTIILDATSRIDNDYKKSNVIFLDELHETPKGKLNLFYSPQKTAKSSLIYSNNSKNNHNKGYRNFKGNKEFYLTNINLLAQEVEEIIKSTAKDTLVICYKEIVDKLGNVFSFEEDIKNAIQSLDIKDIKCTIRHFGAATTGVNDFKDYGNIVFLGMLNKGELYYTNKTISIGNEEGYTETRLNEYVIDCIQQIGRISVRQGLEGNVYMLFYDDLSLIDKLKKHFTIKNVEWHPKYFNGINNATDFKKTTCWYAIVEELKNLKEEKLSLKDLQSKLPQFKPDTVYRSVNNPYVGEYMKLNDIHYNKKEKLFIKKFTKNDK</sequence>
<evidence type="ECO:0000313" key="1">
    <source>
        <dbReference type="EMBL" id="AKL96165.1"/>
    </source>
</evidence>
<keyword evidence="2" id="KW-1185">Reference proteome</keyword>
<dbReference type="OrthoDB" id="1802436at2"/>
<reference evidence="1 2" key="1">
    <citation type="submission" date="2014-10" db="EMBL/GenBank/DDBJ databases">
        <title>Genome sequence of Clostridium aceticum DSM 1496.</title>
        <authorList>
            <person name="Poehlein A."/>
            <person name="Schiel-Bengelsdorf B."/>
            <person name="Gottschalk G."/>
            <person name="Duerre P."/>
            <person name="Daniel R."/>
        </authorList>
    </citation>
    <scope>NUCLEOTIDE SEQUENCE [LARGE SCALE GENOMIC DNA]</scope>
    <source>
        <strain evidence="1 2">DSM 1496</strain>
    </source>
</reference>
<dbReference type="EMBL" id="CP009687">
    <property type="protein sequence ID" value="AKL96165.1"/>
    <property type="molecule type" value="Genomic_DNA"/>
</dbReference>
<dbReference type="AlphaFoldDB" id="A0A0D8IBI6"/>
<dbReference type="RefSeq" id="WP_044825199.1">
    <property type="nucleotide sequence ID" value="NZ_CP009687.1"/>
</dbReference>